<evidence type="ECO:0000313" key="2">
    <source>
        <dbReference type="EMBL" id="ETK06638.1"/>
    </source>
</evidence>
<name>W2CHY8_9BACT</name>
<organism evidence="2 3">
    <name type="scientific">Tannerella sp. oral taxon BU063 isolate Cell 1/3</name>
    <dbReference type="NCBI Taxonomy" id="1411022"/>
    <lineage>
        <taxon>Bacteria</taxon>
        <taxon>Pseudomonadati</taxon>
        <taxon>Bacteroidota</taxon>
        <taxon>Bacteroidia</taxon>
        <taxon>Bacteroidales</taxon>
        <taxon>Tannerellaceae</taxon>
        <taxon>Tannerella</taxon>
    </lineage>
</organism>
<gene>
    <name evidence="2" type="ORF">T230_11355</name>
</gene>
<dbReference type="Proteomes" id="UP000034982">
    <property type="component" value="Unassembled WGS sequence"/>
</dbReference>
<keyword evidence="1" id="KW-0732">Signal</keyword>
<accession>W2CHY8</accession>
<evidence type="ECO:0000256" key="1">
    <source>
        <dbReference type="SAM" id="SignalP"/>
    </source>
</evidence>
<protein>
    <recommendedName>
        <fullName evidence="4">DUF4369 domain-containing protein</fullName>
    </recommendedName>
</protein>
<evidence type="ECO:0000313" key="3">
    <source>
        <dbReference type="Proteomes" id="UP000034982"/>
    </source>
</evidence>
<dbReference type="AlphaFoldDB" id="W2CHY8"/>
<feature type="signal peptide" evidence="1">
    <location>
        <begin position="1"/>
        <end position="19"/>
    </location>
</feature>
<evidence type="ECO:0008006" key="4">
    <source>
        <dbReference type="Google" id="ProtNLM"/>
    </source>
</evidence>
<comment type="caution">
    <text evidence="2">The sequence shown here is derived from an EMBL/GenBank/DDBJ whole genome shotgun (WGS) entry which is preliminary data.</text>
</comment>
<sequence>MKRIAFIALSILLSFSAFSQKCKFARNDQDEFTGMRIIETFVINLKPVNMLSFKRCPYLIFLGFTQHGKGLYVCGVLSSLTPYYIEEDNCLYIKFEDDSILKLQTKTGNFALDGTYNPSTGLTAFGVPNLYPATMDDVATFLEKKAVKVRIETSKGYYEEELTKKSSALLMETAKCFLYESRGIVEDDAN</sequence>
<feature type="chain" id="PRO_5004812793" description="DUF4369 domain-containing protein" evidence="1">
    <location>
        <begin position="20"/>
        <end position="190"/>
    </location>
</feature>
<proteinExistence type="predicted"/>
<dbReference type="EMBL" id="AYYE01001150">
    <property type="protein sequence ID" value="ETK06638.1"/>
    <property type="molecule type" value="Genomic_DNA"/>
</dbReference>
<reference evidence="2 3" key="1">
    <citation type="submission" date="2013-11" db="EMBL/GenBank/DDBJ databases">
        <title>Single cell genomics of uncultured Tannerella BU063 (oral taxon 286).</title>
        <authorList>
            <person name="Beall C.J."/>
            <person name="Campbell A.G."/>
            <person name="Griffen A.L."/>
            <person name="Podar M."/>
            <person name="Leys E.J."/>
        </authorList>
    </citation>
    <scope>NUCLEOTIDE SEQUENCE [LARGE SCALE GENOMIC DNA]</scope>
    <source>
        <strain evidence="2">Cell 1/3</strain>
    </source>
</reference>